<dbReference type="Pfam" id="PF23358">
    <property type="entry name" value="OST48_MD"/>
    <property type="match status" value="1"/>
</dbReference>
<dbReference type="Proteomes" id="UP001150569">
    <property type="component" value="Unassembled WGS sequence"/>
</dbReference>
<name>A0A9W8DS14_9FUNG</name>
<comment type="pathway">
    <text evidence="2 8">Protein modification; protein glycosylation.</text>
</comment>
<dbReference type="PANTHER" id="PTHR10830:SF0">
    <property type="entry name" value="DOLICHYL-DIPHOSPHOOLIGOSACCHARIDE--PROTEIN GLYCOSYLTRANSFERASE 48 KDA SUBUNIT"/>
    <property type="match status" value="1"/>
</dbReference>
<dbReference type="OrthoDB" id="29105at2759"/>
<dbReference type="InterPro" id="IPR055459">
    <property type="entry name" value="OST48_MD"/>
</dbReference>
<evidence type="ECO:0000256" key="1">
    <source>
        <dbReference type="ARBA" id="ARBA00004479"/>
    </source>
</evidence>
<proteinExistence type="inferred from homology"/>
<evidence type="ECO:0000256" key="6">
    <source>
        <dbReference type="ARBA" id="ARBA00022989"/>
    </source>
</evidence>
<comment type="caution">
    <text evidence="11">The sequence shown here is derived from an EMBL/GenBank/DDBJ whole genome shotgun (WGS) entry which is preliminary data.</text>
</comment>
<feature type="domain" description="OST48 middle" evidence="10">
    <location>
        <begin position="322"/>
        <end position="456"/>
    </location>
</feature>
<dbReference type="SUPFAM" id="SSF52317">
    <property type="entry name" value="Class I glutamine amidotransferase-like"/>
    <property type="match status" value="1"/>
</dbReference>
<feature type="transmembrane region" description="Helical" evidence="8">
    <location>
        <begin position="433"/>
        <end position="455"/>
    </location>
</feature>
<comment type="similarity">
    <text evidence="3 8">Belongs to the DDOST 48 kDa subunit family.</text>
</comment>
<keyword evidence="8" id="KW-0732">Signal</keyword>
<dbReference type="Pfam" id="PF03345">
    <property type="entry name" value="OST48_N"/>
    <property type="match status" value="1"/>
</dbReference>
<evidence type="ECO:0000256" key="7">
    <source>
        <dbReference type="ARBA" id="ARBA00023136"/>
    </source>
</evidence>
<evidence type="ECO:0000256" key="2">
    <source>
        <dbReference type="ARBA" id="ARBA00004922"/>
    </source>
</evidence>
<sequence length="466" mass="51066">MRLSTFLAVTAALTSAFTFATAKSLTGDRLLVVLPKADAKSTDEYSNFIDSLKGRGFQVAIEAVNAASLKLFSYGERQYDHLILLAPKAKRISPEVNAKTLIEFLDDGGNLLLTAGTDFGGVQRDFVKQLGVDFDVRGNVVIDHFHYLPLGPAQLEDEAETHSWLLADNFNANATAIVSDSVRQGAPVLFQGVAHRVLPGPQTPLVWPVLSGYPTTYSFDTSEGQSVSGKDTVLAAGKLHLVSAFQAHNNARVVVAGSPRLFSNTFFQTELPAGTGSTSNAQVPAGNAKFADEISAWAFHEKGVVKLRSVTYHKAGEPVPEKNPASFRVSDDIVYTAELSEYYDDKWHPFRNDGVQFEAVMIDPYLRKTLPLERTTTITAVYSAALKLPDVYGVFTFKLDFLRTGLTRVQQLDIVSILPFKHNDYPRYLTAAFPYYASAASLMVSFLAFCAIWLYNRPPVAKSKTG</sequence>
<keyword evidence="5 8" id="KW-0256">Endoplasmic reticulum</keyword>
<keyword evidence="11" id="KW-0808">Transferase</keyword>
<dbReference type="EMBL" id="JANBPT010000591">
    <property type="protein sequence ID" value="KAJ1916276.1"/>
    <property type="molecule type" value="Genomic_DNA"/>
</dbReference>
<comment type="subunit">
    <text evidence="8">Component of the oligosaccharyltransferase (OST) complex.</text>
</comment>
<evidence type="ECO:0000256" key="3">
    <source>
        <dbReference type="ARBA" id="ARBA00008743"/>
    </source>
</evidence>
<keyword evidence="7 8" id="KW-0472">Membrane</keyword>
<evidence type="ECO:0000256" key="8">
    <source>
        <dbReference type="RuleBase" id="RU361142"/>
    </source>
</evidence>
<evidence type="ECO:0000256" key="4">
    <source>
        <dbReference type="ARBA" id="ARBA00022692"/>
    </source>
</evidence>
<evidence type="ECO:0000256" key="5">
    <source>
        <dbReference type="ARBA" id="ARBA00022824"/>
    </source>
</evidence>
<accession>A0A9W8DS14</accession>
<dbReference type="AlphaFoldDB" id="A0A9W8DS14"/>
<comment type="subcellular location">
    <subcellularLocation>
        <location evidence="8">Endoplasmic reticulum membrane</location>
        <topology evidence="8">Single-pass type I membrane protein</topology>
    </subcellularLocation>
    <subcellularLocation>
        <location evidence="1">Membrane</location>
        <topology evidence="1">Single-pass type I membrane protein</topology>
    </subcellularLocation>
</comment>
<feature type="domain" description="OST48 N-terminal" evidence="9">
    <location>
        <begin position="29"/>
        <end position="298"/>
    </location>
</feature>
<keyword evidence="6 8" id="KW-1133">Transmembrane helix</keyword>
<dbReference type="InterPro" id="IPR055457">
    <property type="entry name" value="OST48_N"/>
</dbReference>
<keyword evidence="12" id="KW-1185">Reference proteome</keyword>
<dbReference type="PANTHER" id="PTHR10830">
    <property type="entry name" value="DOLICHYL-DIPHOSPHOOLIGOSACCHARIDE--PROTEIN GLYCOSYLTRANSFERASE 48 KDA SUBUNIT"/>
    <property type="match status" value="1"/>
</dbReference>
<dbReference type="GO" id="GO:0008250">
    <property type="term" value="C:oligosaccharyltransferase complex"/>
    <property type="evidence" value="ECO:0007669"/>
    <property type="project" value="TreeGrafter"/>
</dbReference>
<dbReference type="InterPro" id="IPR005013">
    <property type="entry name" value="DDOST_48_kDa_subunit"/>
</dbReference>
<comment type="function">
    <text evidence="8">Subunit of the oligosaccharyl transferase (OST) complex that catalyzes the initial transfer of a defined glycan (Glc(3)Man(9)GlcNAc(2) in eukaryotes) from the lipid carrier dolichol-pyrophosphate to an asparagine residue within an Asn-X-Ser/Thr consensus motif in nascent polypeptide chains, the first step in protein N-glycosylation. N-glycosylation occurs cotranslationally and the complex associates with the Sec61 complex at the channel-forming translocon complex that mediates protein translocation across the endoplasmic reticulum (ER).</text>
</comment>
<feature type="chain" id="PRO_5041013990" description="Dolichyl-diphosphooligosaccharide--protein glycosyltransferase subunit WBP1" evidence="8">
    <location>
        <begin position="23"/>
        <end position="466"/>
    </location>
</feature>
<evidence type="ECO:0000313" key="12">
    <source>
        <dbReference type="Proteomes" id="UP001150569"/>
    </source>
</evidence>
<protein>
    <recommendedName>
        <fullName evidence="8">Dolichyl-diphosphooligosaccharide--protein glycosyltransferase subunit WBP1</fullName>
        <shortName evidence="8">Oligosaccharyl transferase subunit WBP1</shortName>
    </recommendedName>
</protein>
<reference evidence="11" key="1">
    <citation type="submission" date="2022-07" db="EMBL/GenBank/DDBJ databases">
        <title>Phylogenomic reconstructions and comparative analyses of Kickxellomycotina fungi.</title>
        <authorList>
            <person name="Reynolds N.K."/>
            <person name="Stajich J.E."/>
            <person name="Barry K."/>
            <person name="Grigoriev I.V."/>
            <person name="Crous P."/>
            <person name="Smith M.E."/>
        </authorList>
    </citation>
    <scope>NUCLEOTIDE SEQUENCE</scope>
    <source>
        <strain evidence="11">RSA 861</strain>
    </source>
</reference>
<dbReference type="GO" id="GO:0018279">
    <property type="term" value="P:protein N-linked glycosylation via asparagine"/>
    <property type="evidence" value="ECO:0007669"/>
    <property type="project" value="UniProtKB-UniRule"/>
</dbReference>
<organism evidence="11 12">
    <name type="scientific">Tieghemiomyces parasiticus</name>
    <dbReference type="NCBI Taxonomy" id="78921"/>
    <lineage>
        <taxon>Eukaryota</taxon>
        <taxon>Fungi</taxon>
        <taxon>Fungi incertae sedis</taxon>
        <taxon>Zoopagomycota</taxon>
        <taxon>Kickxellomycotina</taxon>
        <taxon>Dimargaritomycetes</taxon>
        <taxon>Dimargaritales</taxon>
        <taxon>Dimargaritaceae</taxon>
        <taxon>Tieghemiomyces</taxon>
    </lineage>
</organism>
<keyword evidence="4 8" id="KW-0812">Transmembrane</keyword>
<evidence type="ECO:0000259" key="10">
    <source>
        <dbReference type="Pfam" id="PF23358"/>
    </source>
</evidence>
<evidence type="ECO:0000313" key="11">
    <source>
        <dbReference type="EMBL" id="KAJ1916276.1"/>
    </source>
</evidence>
<dbReference type="InterPro" id="IPR029062">
    <property type="entry name" value="Class_I_gatase-like"/>
</dbReference>
<dbReference type="GO" id="GO:0016740">
    <property type="term" value="F:transferase activity"/>
    <property type="evidence" value="ECO:0007669"/>
    <property type="project" value="UniProtKB-KW"/>
</dbReference>
<evidence type="ECO:0000259" key="9">
    <source>
        <dbReference type="Pfam" id="PF03345"/>
    </source>
</evidence>
<gene>
    <name evidence="11" type="primary">WBP1_2</name>
    <name evidence="11" type="ORF">IWQ60_008156</name>
</gene>
<feature type="signal peptide" evidence="8">
    <location>
        <begin position="1"/>
        <end position="22"/>
    </location>
</feature>